<dbReference type="GO" id="GO:0046872">
    <property type="term" value="F:metal ion binding"/>
    <property type="evidence" value="ECO:0007669"/>
    <property type="project" value="UniProtKB-KW"/>
</dbReference>
<dbReference type="InterPro" id="IPR032632">
    <property type="entry name" value="Peptidase_M16_M"/>
</dbReference>
<dbReference type="Pfam" id="PF16187">
    <property type="entry name" value="Peptidase_M16_M"/>
    <property type="match status" value="1"/>
</dbReference>
<dbReference type="GO" id="GO:0005739">
    <property type="term" value="C:mitochondrion"/>
    <property type="evidence" value="ECO:0007669"/>
    <property type="project" value="TreeGrafter"/>
</dbReference>
<dbReference type="GO" id="GO:0004222">
    <property type="term" value="F:metalloendopeptidase activity"/>
    <property type="evidence" value="ECO:0007669"/>
    <property type="project" value="TreeGrafter"/>
</dbReference>
<evidence type="ECO:0000256" key="2">
    <source>
        <dbReference type="ARBA" id="ARBA00022670"/>
    </source>
</evidence>
<dbReference type="InterPro" id="IPR011765">
    <property type="entry name" value="Pept_M16_N"/>
</dbReference>
<dbReference type="Gene3D" id="3.30.830.10">
    <property type="entry name" value="Metalloenzyme, LuxS/M16 peptidase-like"/>
    <property type="match status" value="3"/>
</dbReference>
<evidence type="ECO:0000256" key="3">
    <source>
        <dbReference type="ARBA" id="ARBA00022723"/>
    </source>
</evidence>
<evidence type="ECO:0000313" key="10">
    <source>
        <dbReference type="EMBL" id="ODV85539.1"/>
    </source>
</evidence>
<keyword evidence="4" id="KW-0378">Hydrolase</keyword>
<reference evidence="11" key="1">
    <citation type="submission" date="2016-04" db="EMBL/GenBank/DDBJ databases">
        <title>Comparative genomics of biotechnologically important yeasts.</title>
        <authorList>
            <consortium name="DOE Joint Genome Institute"/>
            <person name="Riley R."/>
            <person name="Haridas S."/>
            <person name="Wolfe K.H."/>
            <person name="Lopes M.R."/>
            <person name="Hittinger C.T."/>
            <person name="Goker M."/>
            <person name="Salamov A."/>
            <person name="Wisecaver J."/>
            <person name="Long T.M."/>
            <person name="Aerts A.L."/>
            <person name="Barry K."/>
            <person name="Choi C."/>
            <person name="Clum A."/>
            <person name="Coughlan A.Y."/>
            <person name="Deshpande S."/>
            <person name="Douglass A.P."/>
            <person name="Hanson S.J."/>
            <person name="Klenk H.-P."/>
            <person name="Labutti K."/>
            <person name="Lapidus A."/>
            <person name="Lindquist E."/>
            <person name="Lipzen A."/>
            <person name="Meier-Kolthoff J.P."/>
            <person name="Ohm R.A."/>
            <person name="Otillar R.P."/>
            <person name="Pangilinan J."/>
            <person name="Peng Y."/>
            <person name="Rokas A."/>
            <person name="Rosa C.A."/>
            <person name="Scheuner C."/>
            <person name="Sibirny A.A."/>
            <person name="Slot J.C."/>
            <person name="Stielow J.B."/>
            <person name="Sun H."/>
            <person name="Kurtzman C.P."/>
            <person name="Blackwell M."/>
            <person name="Grigoriev I.V."/>
            <person name="Jeffries T.W."/>
        </authorList>
    </citation>
    <scope>NUCLEOTIDE SEQUENCE [LARGE SCALE GENOMIC DNA]</scope>
    <source>
        <strain evidence="11">NRRL YB-2248</strain>
    </source>
</reference>
<evidence type="ECO:0008006" key="12">
    <source>
        <dbReference type="Google" id="ProtNLM"/>
    </source>
</evidence>
<keyword evidence="11" id="KW-1185">Reference proteome</keyword>
<keyword evidence="3" id="KW-0479">Metal-binding</keyword>
<evidence type="ECO:0000259" key="7">
    <source>
        <dbReference type="Pfam" id="PF00675"/>
    </source>
</evidence>
<dbReference type="InterPro" id="IPR007863">
    <property type="entry name" value="Peptidase_M16_C"/>
</dbReference>
<feature type="domain" description="Peptidase M16 C-terminal" evidence="8">
    <location>
        <begin position="135"/>
        <end position="316"/>
    </location>
</feature>
<dbReference type="Pfam" id="PF05193">
    <property type="entry name" value="Peptidase_M16_C"/>
    <property type="match status" value="1"/>
</dbReference>
<dbReference type="GO" id="GO:0043171">
    <property type="term" value="P:peptide catabolic process"/>
    <property type="evidence" value="ECO:0007669"/>
    <property type="project" value="TreeGrafter"/>
</dbReference>
<dbReference type="Proteomes" id="UP000094801">
    <property type="component" value="Unassembled WGS sequence"/>
</dbReference>
<proteinExistence type="inferred from homology"/>
<protein>
    <recommendedName>
        <fullName evidence="12">Peptidase M16 middle/third domain-containing protein</fullName>
    </recommendedName>
</protein>
<feature type="domain" description="Peptidase M16 middle/third" evidence="9">
    <location>
        <begin position="403"/>
        <end position="680"/>
    </location>
</feature>
<feature type="domain" description="Peptidase M16 N-terminal" evidence="7">
    <location>
        <begin position="1"/>
        <end position="90"/>
    </location>
</feature>
<dbReference type="AlphaFoldDB" id="A0A1E4T1A4"/>
<keyword evidence="5" id="KW-0862">Zinc</keyword>
<evidence type="ECO:0000256" key="1">
    <source>
        <dbReference type="ARBA" id="ARBA00007261"/>
    </source>
</evidence>
<dbReference type="PANTHER" id="PTHR43690:SF18">
    <property type="entry name" value="INSULIN-DEGRADING ENZYME-RELATED"/>
    <property type="match status" value="1"/>
</dbReference>
<dbReference type="STRING" id="983967.A0A1E4T1A4"/>
<name>A0A1E4T1A4_9ASCO</name>
<dbReference type="InterPro" id="IPR011249">
    <property type="entry name" value="Metalloenz_LuxS/M16"/>
</dbReference>
<evidence type="ECO:0000256" key="4">
    <source>
        <dbReference type="ARBA" id="ARBA00022801"/>
    </source>
</evidence>
<dbReference type="EMBL" id="KV453852">
    <property type="protein sequence ID" value="ODV85539.1"/>
    <property type="molecule type" value="Genomic_DNA"/>
</dbReference>
<dbReference type="PANTHER" id="PTHR43690">
    <property type="entry name" value="NARDILYSIN"/>
    <property type="match status" value="1"/>
</dbReference>
<keyword evidence="6" id="KW-0482">Metalloprotease</keyword>
<sequence length="783" mass="89338">MICVSSSEYPETDLYKKTVLQAGGSLNAVTVGEKTSFYFELPSFSDANTTEEPIFSTVLKIFSSYFKSPLFDNKYTNREINAIDSEHTNNRAALNKLTFHGLRLLANKEHPFNRFSTGNFHTLHDILQEKGLNIRDELVKFYQNEYISSRMSLVIRGPASLNKLQKLAVESFSTIPSQNATQSNIIRDYWLPKYKSDAFGEHQKGKIILIDRNTTHPLLRLIFPLNEHHINGNQNRKNTEMYMNLFCSILGDESETSVNTILYKLNYIIEVMTLTPEISCENNMLELQLTLSSLGTKNIDKILTILFDYVQKTFQQNDKNTRRVAKLISQFNSIELYNFLYEDVNQEAANECRGLSSLLLNDLEGTLRWLIKGSPCWDHSDDGYKGGYGESDAAKSWWTRKAAEISSLMSQTVTPANMIISYISPESNFKFIQCLDCLPVEFQEDQHFGFRYKICDIKFKPTPYEGEIRLPRPNPFCPQTAEDQTNLLKILEDASQDSIASSLLCPKNNSNNATNPILISSEDGYQLWVKRETSLASKDKAFLSLELTNTRMKPSATNSLCMEILLDLVIQNLREILYPSLELRYSYDLFPSLKGDVGVIIHISGPINKLYSILLLIITEIKNISSTFDELVKSERFRKARVRLKLKCEALNNIPSYEVASLGLMVVLEEYTWSLEDRLQYLEELDFQTVAHFSKHAFDSCYVSSLLQGDVNDSDYSLNIVPVLQKLVGTFEAEHYHYPSTVLLPKSANLKILGASPDETNALVYYVQTGIRDNLSEKQQEFI</sequence>
<evidence type="ECO:0000259" key="8">
    <source>
        <dbReference type="Pfam" id="PF05193"/>
    </source>
</evidence>
<dbReference type="GO" id="GO:0051603">
    <property type="term" value="P:proteolysis involved in protein catabolic process"/>
    <property type="evidence" value="ECO:0007669"/>
    <property type="project" value="TreeGrafter"/>
</dbReference>
<comment type="similarity">
    <text evidence="1">Belongs to the peptidase M16 family.</text>
</comment>
<evidence type="ECO:0000256" key="5">
    <source>
        <dbReference type="ARBA" id="ARBA00022833"/>
    </source>
</evidence>
<evidence type="ECO:0000313" key="11">
    <source>
        <dbReference type="Proteomes" id="UP000094801"/>
    </source>
</evidence>
<accession>A0A1E4T1A4</accession>
<organism evidence="10 11">
    <name type="scientific">[Candida] arabinofermentans NRRL YB-2248</name>
    <dbReference type="NCBI Taxonomy" id="983967"/>
    <lineage>
        <taxon>Eukaryota</taxon>
        <taxon>Fungi</taxon>
        <taxon>Dikarya</taxon>
        <taxon>Ascomycota</taxon>
        <taxon>Saccharomycotina</taxon>
        <taxon>Pichiomycetes</taxon>
        <taxon>Pichiales</taxon>
        <taxon>Pichiaceae</taxon>
        <taxon>Ogataea</taxon>
        <taxon>Ogataea/Candida clade</taxon>
    </lineage>
</organism>
<dbReference type="SUPFAM" id="SSF63411">
    <property type="entry name" value="LuxS/MPP-like metallohydrolase"/>
    <property type="match status" value="3"/>
</dbReference>
<evidence type="ECO:0000256" key="6">
    <source>
        <dbReference type="ARBA" id="ARBA00023049"/>
    </source>
</evidence>
<dbReference type="OrthoDB" id="952271at2759"/>
<keyword evidence="2" id="KW-0645">Protease</keyword>
<dbReference type="InterPro" id="IPR050626">
    <property type="entry name" value="Peptidase_M16"/>
</dbReference>
<evidence type="ECO:0000259" key="9">
    <source>
        <dbReference type="Pfam" id="PF16187"/>
    </source>
</evidence>
<dbReference type="GO" id="GO:0005829">
    <property type="term" value="C:cytosol"/>
    <property type="evidence" value="ECO:0007669"/>
    <property type="project" value="TreeGrafter"/>
</dbReference>
<gene>
    <name evidence="10" type="ORF">CANARDRAFT_175990</name>
</gene>
<dbReference type="Pfam" id="PF00675">
    <property type="entry name" value="Peptidase_M16"/>
    <property type="match status" value="1"/>
</dbReference>